<feature type="chain" id="PRO_5022711918" description="Secreted protein" evidence="2">
    <location>
        <begin position="29"/>
        <end position="535"/>
    </location>
</feature>
<dbReference type="OrthoDB" id="251077at2"/>
<evidence type="ECO:0000256" key="1">
    <source>
        <dbReference type="SAM" id="MobiDB-lite"/>
    </source>
</evidence>
<sequence length="535" mass="61797" precursor="true">MRIRAVCTRTSLIIAVMIAGLVPESVFAQGQGGNQRRELFENLLQSLIDSRMDGVQQQQQPQQLYGPPVDRRPPIQDRETRRLVNNFSQEAIRLFDAISTDSRLNPSMRSLLNPTLEVQASATILEQLIAQNSEWAIIRQEFTNLDRDWRLLSHRLQSTIGLSVSARNSVKTMDSIDSQLSKLFDVSPQVDNREFLRLTDTLKADLQSLLDDIAIELGQSQQARQLLVQGRLIEQQVRFMANAIEYQQSHEVAVAEFQKFHELWGPFAAQLWPLNNRYLERSLQRIEQADRELHEVLWIDVPIDNTQLTRLTTVLTADVETLFQTTTLRQLMDMQSRDTLLRSATELHTANKKLTESISQNRNLQQLQVDFRIVDQKWRQLEAAYSGCNQREILRLIKTTDQTMVSIQQALQVGNVFDRNLAMQLLASLENYGEHLQEEFSRKVLPNPQYNRQFSIQGLHTSQQFTAFARNIHYDLAEGSKPEDVRARCDTLVRGWNYLNGEYIHKLSGRERDDLNRLSSQITPLIVELQTMFEV</sequence>
<protein>
    <recommendedName>
        <fullName evidence="5">Secreted protein</fullName>
    </recommendedName>
</protein>
<evidence type="ECO:0008006" key="5">
    <source>
        <dbReference type="Google" id="ProtNLM"/>
    </source>
</evidence>
<evidence type="ECO:0000313" key="4">
    <source>
        <dbReference type="Proteomes" id="UP000316095"/>
    </source>
</evidence>
<dbReference type="EMBL" id="SJPG01000001">
    <property type="protein sequence ID" value="TWT64443.1"/>
    <property type="molecule type" value="Genomic_DNA"/>
</dbReference>
<evidence type="ECO:0000256" key="2">
    <source>
        <dbReference type="SAM" id="SignalP"/>
    </source>
</evidence>
<accession>A0A5C5XPW2</accession>
<evidence type="ECO:0000313" key="3">
    <source>
        <dbReference type="EMBL" id="TWT64443.1"/>
    </source>
</evidence>
<gene>
    <name evidence="3" type="ORF">Pan54_52070</name>
</gene>
<feature type="region of interest" description="Disordered" evidence="1">
    <location>
        <begin position="56"/>
        <end position="75"/>
    </location>
</feature>
<proteinExistence type="predicted"/>
<feature type="signal peptide" evidence="2">
    <location>
        <begin position="1"/>
        <end position="28"/>
    </location>
</feature>
<comment type="caution">
    <text evidence="3">The sequence shown here is derived from an EMBL/GenBank/DDBJ whole genome shotgun (WGS) entry which is preliminary data.</text>
</comment>
<keyword evidence="2" id="KW-0732">Signal</keyword>
<dbReference type="RefSeq" id="WP_146506156.1">
    <property type="nucleotide sequence ID" value="NZ_SJPG01000001.1"/>
</dbReference>
<name>A0A5C5XPW2_9PLAN</name>
<dbReference type="AlphaFoldDB" id="A0A5C5XPW2"/>
<reference evidence="3 4" key="1">
    <citation type="submission" date="2019-02" db="EMBL/GenBank/DDBJ databases">
        <title>Deep-cultivation of Planctomycetes and their phenomic and genomic characterization uncovers novel biology.</title>
        <authorList>
            <person name="Wiegand S."/>
            <person name="Jogler M."/>
            <person name="Boedeker C."/>
            <person name="Pinto D."/>
            <person name="Vollmers J."/>
            <person name="Rivas-Marin E."/>
            <person name="Kohn T."/>
            <person name="Peeters S.H."/>
            <person name="Heuer A."/>
            <person name="Rast P."/>
            <person name="Oberbeckmann S."/>
            <person name="Bunk B."/>
            <person name="Jeske O."/>
            <person name="Meyerdierks A."/>
            <person name="Storesund J.E."/>
            <person name="Kallscheuer N."/>
            <person name="Luecker S."/>
            <person name="Lage O.M."/>
            <person name="Pohl T."/>
            <person name="Merkel B.J."/>
            <person name="Hornburger P."/>
            <person name="Mueller R.-W."/>
            <person name="Bruemmer F."/>
            <person name="Labrenz M."/>
            <person name="Spormann A.M."/>
            <person name="Op Den Camp H."/>
            <person name="Overmann J."/>
            <person name="Amann R."/>
            <person name="Jetten M.S.M."/>
            <person name="Mascher T."/>
            <person name="Medema M.H."/>
            <person name="Devos D.P."/>
            <person name="Kaster A.-K."/>
            <person name="Ovreas L."/>
            <person name="Rohde M."/>
            <person name="Galperin M.Y."/>
            <person name="Jogler C."/>
        </authorList>
    </citation>
    <scope>NUCLEOTIDE SEQUENCE [LARGE SCALE GENOMIC DNA]</scope>
    <source>
        <strain evidence="3 4">Pan54</strain>
    </source>
</reference>
<dbReference type="Proteomes" id="UP000316095">
    <property type="component" value="Unassembled WGS sequence"/>
</dbReference>
<keyword evidence="4" id="KW-1185">Reference proteome</keyword>
<organism evidence="3 4">
    <name type="scientific">Rubinisphaera italica</name>
    <dbReference type="NCBI Taxonomy" id="2527969"/>
    <lineage>
        <taxon>Bacteria</taxon>
        <taxon>Pseudomonadati</taxon>
        <taxon>Planctomycetota</taxon>
        <taxon>Planctomycetia</taxon>
        <taxon>Planctomycetales</taxon>
        <taxon>Planctomycetaceae</taxon>
        <taxon>Rubinisphaera</taxon>
    </lineage>
</organism>